<evidence type="ECO:0000256" key="3">
    <source>
        <dbReference type="ARBA" id="ARBA00023237"/>
    </source>
</evidence>
<dbReference type="Pfam" id="PF14905">
    <property type="entry name" value="OMP_b-brl_3"/>
    <property type="match status" value="1"/>
</dbReference>
<evidence type="ECO:0000256" key="4">
    <source>
        <dbReference type="SAM" id="MobiDB-lite"/>
    </source>
</evidence>
<dbReference type="InterPro" id="IPR013784">
    <property type="entry name" value="Carb-bd-like_fold"/>
</dbReference>
<feature type="domain" description="Outer membrane protein beta-barrel" evidence="6">
    <location>
        <begin position="381"/>
        <end position="762"/>
    </location>
</feature>
<dbReference type="Pfam" id="PF13620">
    <property type="entry name" value="CarboxypepD_reg"/>
    <property type="match status" value="1"/>
</dbReference>
<evidence type="ECO:0000313" key="8">
    <source>
        <dbReference type="Proteomes" id="UP001324380"/>
    </source>
</evidence>
<dbReference type="InterPro" id="IPR036942">
    <property type="entry name" value="Beta-barrel_TonB_sf"/>
</dbReference>
<dbReference type="SUPFAM" id="SSF49452">
    <property type="entry name" value="Starch-binding domain-like"/>
    <property type="match status" value="1"/>
</dbReference>
<proteinExistence type="predicted"/>
<dbReference type="Gene3D" id="2.170.130.10">
    <property type="entry name" value="TonB-dependent receptor, plug domain"/>
    <property type="match status" value="1"/>
</dbReference>
<dbReference type="PANTHER" id="PTHR40980:SF4">
    <property type="entry name" value="TONB-DEPENDENT RECEPTOR-LIKE BETA-BARREL DOMAIN-CONTAINING PROTEIN"/>
    <property type="match status" value="1"/>
</dbReference>
<reference evidence="7 8" key="1">
    <citation type="submission" date="2023-11" db="EMBL/GenBank/DDBJ databases">
        <title>Analysis of the Genomes of Mucilaginibacter gossypii cycad 4 and M. sabulilitoris SNA2: microbes with the potential for plant growth promotion.</title>
        <authorList>
            <person name="Hirsch A.M."/>
            <person name="Humm E."/>
            <person name="Rubbi M."/>
            <person name="Del Vecchio G."/>
            <person name="Ha S.M."/>
            <person name="Pellegrini M."/>
            <person name="Gunsalus R.P."/>
        </authorList>
    </citation>
    <scope>NUCLEOTIDE SEQUENCE [LARGE SCALE GENOMIC DNA]</scope>
    <source>
        <strain evidence="7 8">SNA2</strain>
    </source>
</reference>
<keyword evidence="3" id="KW-0998">Cell outer membrane</keyword>
<comment type="subcellular location">
    <subcellularLocation>
        <location evidence="1">Cell outer membrane</location>
    </subcellularLocation>
</comment>
<keyword evidence="5" id="KW-0732">Signal</keyword>
<evidence type="ECO:0000256" key="1">
    <source>
        <dbReference type="ARBA" id="ARBA00004442"/>
    </source>
</evidence>
<evidence type="ECO:0000256" key="5">
    <source>
        <dbReference type="SAM" id="SignalP"/>
    </source>
</evidence>
<dbReference type="RefSeq" id="WP_321560089.1">
    <property type="nucleotide sequence ID" value="NZ_CP139558.1"/>
</dbReference>
<keyword evidence="7" id="KW-0675">Receptor</keyword>
<feature type="signal peptide" evidence="5">
    <location>
        <begin position="1"/>
        <end position="21"/>
    </location>
</feature>
<sequence length="821" mass="90378">MKTLCISLLLICMLQSTRAQVSGKVITGKGAPLPYATASVIKAADSSPVKSLLTDERGIYRLENIVPGSYRVRLSSIGYQTWVSPVFIITAGTPANDLGVIIMAENIHQLIEVVIRADKPLYQQRSDGLVVNVENSVLTKGSSALQVLERLPGVAIDHRNSGIALNGKNGVTVMINGKPVRMPLGQIETLLSGTSADNIEKIELLTTPPAGYDAEGSAGIINIVMKKSKKRGTNGSYSLTGGYGMGEKGTASLNLNRNTKNVNLYGSYAYSHDRTYTDLFITGHQVTPFLGGPSEVAFYTKTKQISNNHNATLTADIKLDTLTTLSTSLAYNNSHSPSYTYSHADYNILPDSLLVYTGHINGMNGWNNLTGSVSIERMLSQDEKLSFDIDYIHYSNNSPSEVQSSFINKHGQQVYANNSVSAERQRGFANTVINVGVAKADYTKQLNAKLKLETGIKSTYTTSTSSSGIESLLNGAWVKNSVVANEIFMKEGIAAAYASFTANFSNAVSLVAGVRYEYSYTNMDNPQTIENLVNRKLSVLFPTLLFTAKTGERAELQLSYTKRISRPTYDDLASYVGYSDPTAVYTGNPFLKPTITNNIKLGYNYGDYTFSLLYSHDDNPISRYQLSDSPQHDLLYISPQNLVYQNNLTFQTNLPFKVSNWWNMSYSFVGGLRRFKENYTQYPFTKSYFGYSINFNQSIKLSKSFSAEISGGYNSYSINGTQTINGFGILNAGIKKELKNNKGTIQLSAADILSSSRIHVYYGTLTPQPFNIYSHVAINTESRHFPIIKLTYTRSFGGAGMLNKNKQESGSKDESDRIRKN</sequence>
<dbReference type="Gene3D" id="2.60.40.1120">
    <property type="entry name" value="Carboxypeptidase-like, regulatory domain"/>
    <property type="match status" value="1"/>
</dbReference>
<organism evidence="7 8">
    <name type="scientific">Mucilaginibacter sabulilitoris</name>
    <dbReference type="NCBI Taxonomy" id="1173583"/>
    <lineage>
        <taxon>Bacteria</taxon>
        <taxon>Pseudomonadati</taxon>
        <taxon>Bacteroidota</taxon>
        <taxon>Sphingobacteriia</taxon>
        <taxon>Sphingobacteriales</taxon>
        <taxon>Sphingobacteriaceae</taxon>
        <taxon>Mucilaginibacter</taxon>
    </lineage>
</organism>
<gene>
    <name evidence="7" type="ORF">SNE25_16485</name>
</gene>
<accession>A0ABZ0TF72</accession>
<evidence type="ECO:0000259" key="6">
    <source>
        <dbReference type="Pfam" id="PF14905"/>
    </source>
</evidence>
<dbReference type="SUPFAM" id="SSF56935">
    <property type="entry name" value="Porins"/>
    <property type="match status" value="1"/>
</dbReference>
<dbReference type="EMBL" id="CP139558">
    <property type="protein sequence ID" value="WPU90918.1"/>
    <property type="molecule type" value="Genomic_DNA"/>
</dbReference>
<dbReference type="Proteomes" id="UP001324380">
    <property type="component" value="Chromosome"/>
</dbReference>
<evidence type="ECO:0000313" key="7">
    <source>
        <dbReference type="EMBL" id="WPU90918.1"/>
    </source>
</evidence>
<dbReference type="InterPro" id="IPR041700">
    <property type="entry name" value="OMP_b-brl_3"/>
</dbReference>
<dbReference type="Gene3D" id="2.40.170.20">
    <property type="entry name" value="TonB-dependent receptor, beta-barrel domain"/>
    <property type="match status" value="1"/>
</dbReference>
<evidence type="ECO:0000256" key="2">
    <source>
        <dbReference type="ARBA" id="ARBA00023136"/>
    </source>
</evidence>
<dbReference type="PANTHER" id="PTHR40980">
    <property type="entry name" value="PLUG DOMAIN-CONTAINING PROTEIN"/>
    <property type="match status" value="1"/>
</dbReference>
<feature type="chain" id="PRO_5046527610" evidence="5">
    <location>
        <begin position="22"/>
        <end position="821"/>
    </location>
</feature>
<keyword evidence="2" id="KW-0472">Membrane</keyword>
<name>A0ABZ0TF72_9SPHI</name>
<dbReference type="InterPro" id="IPR037066">
    <property type="entry name" value="Plug_dom_sf"/>
</dbReference>
<feature type="compositionally biased region" description="Basic and acidic residues" evidence="4">
    <location>
        <begin position="805"/>
        <end position="821"/>
    </location>
</feature>
<protein>
    <submittedName>
        <fullName evidence="7">TonB-dependent receptor</fullName>
    </submittedName>
</protein>
<feature type="region of interest" description="Disordered" evidence="4">
    <location>
        <begin position="801"/>
        <end position="821"/>
    </location>
</feature>
<keyword evidence="8" id="KW-1185">Reference proteome</keyword>